<evidence type="ECO:0000259" key="4">
    <source>
        <dbReference type="PROSITE" id="PS51677"/>
    </source>
</evidence>
<organism evidence="5 6">
    <name type="scientific">Candidatus Berkelbacteria bacterium Licking1014_7</name>
    <dbReference type="NCBI Taxonomy" id="2017147"/>
    <lineage>
        <taxon>Bacteria</taxon>
        <taxon>Candidatus Berkelbacteria</taxon>
    </lineage>
</organism>
<dbReference type="PROSITE" id="PS51677">
    <property type="entry name" value="NODB"/>
    <property type="match status" value="1"/>
</dbReference>
<gene>
    <name evidence="5" type="ORF">CEN89_246</name>
</gene>
<comment type="subcellular location">
    <subcellularLocation>
        <location evidence="1">Secreted</location>
    </subcellularLocation>
</comment>
<name>A0A554LJU1_9BACT</name>
<evidence type="ECO:0000256" key="3">
    <source>
        <dbReference type="SAM" id="Phobius"/>
    </source>
</evidence>
<accession>A0A554LJU1</accession>
<dbReference type="EMBL" id="VMGK01000006">
    <property type="protein sequence ID" value="TSC93131.1"/>
    <property type="molecule type" value="Genomic_DNA"/>
</dbReference>
<keyword evidence="2" id="KW-0732">Signal</keyword>
<dbReference type="InterPro" id="IPR011330">
    <property type="entry name" value="Glyco_hydro/deAcase_b/a-brl"/>
</dbReference>
<comment type="caution">
    <text evidence="5">The sequence shown here is derived from an EMBL/GenBank/DDBJ whole genome shotgun (WGS) entry which is preliminary data.</text>
</comment>
<dbReference type="PANTHER" id="PTHR34216">
    <property type="match status" value="1"/>
</dbReference>
<dbReference type="PROSITE" id="PS51257">
    <property type="entry name" value="PROKAR_LIPOPROTEIN"/>
    <property type="match status" value="1"/>
</dbReference>
<dbReference type="GO" id="GO:0005576">
    <property type="term" value="C:extracellular region"/>
    <property type="evidence" value="ECO:0007669"/>
    <property type="project" value="UniProtKB-SubCell"/>
</dbReference>
<protein>
    <submittedName>
        <fullName evidence="5">Polysaccharide deacetylase</fullName>
    </submittedName>
</protein>
<dbReference type="PANTHER" id="PTHR34216:SF3">
    <property type="entry name" value="POLY-BETA-1,6-N-ACETYL-D-GLUCOSAMINE N-DEACETYLASE"/>
    <property type="match status" value="1"/>
</dbReference>
<dbReference type="Pfam" id="PF01522">
    <property type="entry name" value="Polysacc_deac_1"/>
    <property type="match status" value="1"/>
</dbReference>
<dbReference type="Gene3D" id="3.20.20.370">
    <property type="entry name" value="Glycoside hydrolase/deacetylase"/>
    <property type="match status" value="1"/>
</dbReference>
<dbReference type="CDD" id="cd10918">
    <property type="entry name" value="CE4_NodB_like_5s_6s"/>
    <property type="match status" value="1"/>
</dbReference>
<evidence type="ECO:0000256" key="2">
    <source>
        <dbReference type="ARBA" id="ARBA00022729"/>
    </source>
</evidence>
<dbReference type="AlphaFoldDB" id="A0A554LJU1"/>
<sequence>MKIGERGAFLQMKDENILQGCVIFFSGILSCSILLIIFLIWFNPQYVKNTAQKAREAPVEILKQLTFVRERGNNFQNINEKNPAAILMYHYVRNVDKNIDPTGFSLSVSPTDFRAQIDYLSQNYNIIDFGDFTRGNIPDRAVILTFDDGYQDFYDNVLPVLREYKAPATIYIITEKIGQSGYLSAREILLLSKTNLITIGSHTVSHPNLSTANISNQIREISESRKTLEKITGQKIENVSFPSGKYNDETWQILKTYRFKTAVTIQEGLAYKTKNLFELPRVRVSGSMSLDGLKQKLDDFFQNSQTGGSGAGV</sequence>
<dbReference type="GO" id="GO:0016810">
    <property type="term" value="F:hydrolase activity, acting on carbon-nitrogen (but not peptide) bonds"/>
    <property type="evidence" value="ECO:0007669"/>
    <property type="project" value="InterPro"/>
</dbReference>
<feature type="domain" description="NodB homology" evidence="4">
    <location>
        <begin position="140"/>
        <end position="313"/>
    </location>
</feature>
<dbReference type="Proteomes" id="UP000315689">
    <property type="component" value="Unassembled WGS sequence"/>
</dbReference>
<evidence type="ECO:0000313" key="6">
    <source>
        <dbReference type="Proteomes" id="UP000315689"/>
    </source>
</evidence>
<dbReference type="GO" id="GO:0005975">
    <property type="term" value="P:carbohydrate metabolic process"/>
    <property type="evidence" value="ECO:0007669"/>
    <property type="project" value="InterPro"/>
</dbReference>
<keyword evidence="3" id="KW-0472">Membrane</keyword>
<keyword evidence="3" id="KW-0812">Transmembrane</keyword>
<keyword evidence="3" id="KW-1133">Transmembrane helix</keyword>
<dbReference type="SUPFAM" id="SSF88713">
    <property type="entry name" value="Glycoside hydrolase/deacetylase"/>
    <property type="match status" value="1"/>
</dbReference>
<evidence type="ECO:0000256" key="1">
    <source>
        <dbReference type="ARBA" id="ARBA00004613"/>
    </source>
</evidence>
<dbReference type="InterPro" id="IPR051398">
    <property type="entry name" value="Polysacch_Deacetylase"/>
</dbReference>
<dbReference type="InterPro" id="IPR002509">
    <property type="entry name" value="NODB_dom"/>
</dbReference>
<feature type="transmembrane region" description="Helical" evidence="3">
    <location>
        <begin position="21"/>
        <end position="42"/>
    </location>
</feature>
<evidence type="ECO:0000313" key="5">
    <source>
        <dbReference type="EMBL" id="TSC93131.1"/>
    </source>
</evidence>
<proteinExistence type="predicted"/>
<reference evidence="5 6" key="1">
    <citation type="submission" date="2017-07" db="EMBL/GenBank/DDBJ databases">
        <title>Mechanisms for carbon and nitrogen cycling indicate functional differentiation within the Candidate Phyla Radiation.</title>
        <authorList>
            <person name="Danczak R.E."/>
            <person name="Johnston M.D."/>
            <person name="Kenah C."/>
            <person name="Slattery M."/>
            <person name="Wrighton K.C."/>
            <person name="Wilkins M.J."/>
        </authorList>
    </citation>
    <scope>NUCLEOTIDE SEQUENCE [LARGE SCALE GENOMIC DNA]</scope>
    <source>
        <strain evidence="5">Licking1014_7</strain>
    </source>
</reference>